<name>A0AAP0HJY4_9MAGN</name>
<organism evidence="2 3">
    <name type="scientific">Stephania japonica</name>
    <dbReference type="NCBI Taxonomy" id="461633"/>
    <lineage>
        <taxon>Eukaryota</taxon>
        <taxon>Viridiplantae</taxon>
        <taxon>Streptophyta</taxon>
        <taxon>Embryophyta</taxon>
        <taxon>Tracheophyta</taxon>
        <taxon>Spermatophyta</taxon>
        <taxon>Magnoliopsida</taxon>
        <taxon>Ranunculales</taxon>
        <taxon>Menispermaceae</taxon>
        <taxon>Menispermoideae</taxon>
        <taxon>Cissampelideae</taxon>
        <taxon>Stephania</taxon>
    </lineage>
</organism>
<proteinExistence type="predicted"/>
<gene>
    <name evidence="2" type="ORF">Sjap_025881</name>
</gene>
<accession>A0AAP0HJY4</accession>
<sequence length="141" mass="16365">MKEEKLPKKKKKKQTKRMEAVVQFSDDLLSESPSSLSEEEDRVTKKVRNIYGTIVVKNAANLTDHSFKQALNNESNEAYMDEDDSGSEPDLNERVDYHLDLSSDIYQASYSTIKSQNNLRMLLFVRWWCIYSGEVLVTMLF</sequence>
<evidence type="ECO:0000313" key="2">
    <source>
        <dbReference type="EMBL" id="KAK9085470.1"/>
    </source>
</evidence>
<dbReference type="EMBL" id="JBBNAE010000011">
    <property type="protein sequence ID" value="KAK9085470.1"/>
    <property type="molecule type" value="Genomic_DNA"/>
</dbReference>
<evidence type="ECO:0000256" key="1">
    <source>
        <dbReference type="SAM" id="MobiDB-lite"/>
    </source>
</evidence>
<feature type="region of interest" description="Disordered" evidence="1">
    <location>
        <begin position="73"/>
        <end position="92"/>
    </location>
</feature>
<protein>
    <submittedName>
        <fullName evidence="2">Uncharacterized protein</fullName>
    </submittedName>
</protein>
<keyword evidence="3" id="KW-1185">Reference proteome</keyword>
<evidence type="ECO:0000313" key="3">
    <source>
        <dbReference type="Proteomes" id="UP001417504"/>
    </source>
</evidence>
<dbReference type="AlphaFoldDB" id="A0AAP0HJY4"/>
<reference evidence="2 3" key="1">
    <citation type="submission" date="2024-01" db="EMBL/GenBank/DDBJ databases">
        <title>Genome assemblies of Stephania.</title>
        <authorList>
            <person name="Yang L."/>
        </authorList>
    </citation>
    <scope>NUCLEOTIDE SEQUENCE [LARGE SCALE GENOMIC DNA]</scope>
    <source>
        <strain evidence="2">QJT</strain>
        <tissue evidence="2">Leaf</tissue>
    </source>
</reference>
<dbReference type="Proteomes" id="UP001417504">
    <property type="component" value="Unassembled WGS sequence"/>
</dbReference>
<comment type="caution">
    <text evidence="2">The sequence shown here is derived from an EMBL/GenBank/DDBJ whole genome shotgun (WGS) entry which is preliminary data.</text>
</comment>